<dbReference type="InterPro" id="IPR007159">
    <property type="entry name" value="SpoVT-AbrB_dom"/>
</dbReference>
<dbReference type="PANTHER" id="PTHR40516:SF1">
    <property type="entry name" value="ANTITOXIN CHPS-RELATED"/>
    <property type="match status" value="1"/>
</dbReference>
<feature type="domain" description="SpoVT-AbrB" evidence="1">
    <location>
        <begin position="6"/>
        <end position="51"/>
    </location>
</feature>
<protein>
    <submittedName>
        <fullName evidence="2">AbrB/MazE/SpoVT family DNA-binding domain-containing protein</fullName>
    </submittedName>
</protein>
<dbReference type="Proteomes" id="UP001594351">
    <property type="component" value="Unassembled WGS sequence"/>
</dbReference>
<sequence length="80" mass="8650">MKTQVQKWGNSLALRIPKAFASEAKLSQNSYVELSLVDGKLVVTPITPLSITLEGLLAQVTTENIHAEIDTGVSAGKEIW</sequence>
<proteinExistence type="predicted"/>
<keyword evidence="3" id="KW-1185">Reference proteome</keyword>
<dbReference type="InterPro" id="IPR037914">
    <property type="entry name" value="SpoVT-AbrB_sf"/>
</dbReference>
<dbReference type="InterPro" id="IPR039052">
    <property type="entry name" value="Antitox_PemI-like"/>
</dbReference>
<name>A0ABV6Z5U0_UNCC1</name>
<keyword evidence="2" id="KW-0238">DNA-binding</keyword>
<dbReference type="Gene3D" id="2.10.260.10">
    <property type="match status" value="1"/>
</dbReference>
<evidence type="ECO:0000313" key="2">
    <source>
        <dbReference type="EMBL" id="MFC1853818.1"/>
    </source>
</evidence>
<evidence type="ECO:0000259" key="1">
    <source>
        <dbReference type="SMART" id="SM00966"/>
    </source>
</evidence>
<dbReference type="GO" id="GO:0003677">
    <property type="term" value="F:DNA binding"/>
    <property type="evidence" value="ECO:0007669"/>
    <property type="project" value="UniProtKB-KW"/>
</dbReference>
<comment type="caution">
    <text evidence="2">The sequence shown here is derived from an EMBL/GenBank/DDBJ whole genome shotgun (WGS) entry which is preliminary data.</text>
</comment>
<dbReference type="EMBL" id="JBHPBY010000613">
    <property type="protein sequence ID" value="MFC1853818.1"/>
    <property type="molecule type" value="Genomic_DNA"/>
</dbReference>
<evidence type="ECO:0000313" key="3">
    <source>
        <dbReference type="Proteomes" id="UP001594351"/>
    </source>
</evidence>
<gene>
    <name evidence="2" type="ORF">ACFL27_26845</name>
</gene>
<dbReference type="SUPFAM" id="SSF89447">
    <property type="entry name" value="AbrB/MazE/MraZ-like"/>
    <property type="match status" value="1"/>
</dbReference>
<dbReference type="Pfam" id="PF04014">
    <property type="entry name" value="MazE_antitoxin"/>
    <property type="match status" value="1"/>
</dbReference>
<dbReference type="PANTHER" id="PTHR40516">
    <property type="entry name" value="ANTITOXIN CHPS-RELATED"/>
    <property type="match status" value="1"/>
</dbReference>
<reference evidence="2 3" key="1">
    <citation type="submission" date="2024-09" db="EMBL/GenBank/DDBJ databases">
        <title>Laminarin stimulates single cell rates of sulfate reduction while oxygen inhibits transcriptomic activity in coastal marine sediment.</title>
        <authorList>
            <person name="Lindsay M."/>
            <person name="Orcutt B."/>
            <person name="Emerson D."/>
            <person name="Stepanauskas R."/>
            <person name="D'Angelo T."/>
        </authorList>
    </citation>
    <scope>NUCLEOTIDE SEQUENCE [LARGE SCALE GENOMIC DNA]</scope>
    <source>
        <strain evidence="2">SAG AM-311-K15</strain>
    </source>
</reference>
<organism evidence="2 3">
    <name type="scientific">candidate division CSSED10-310 bacterium</name>
    <dbReference type="NCBI Taxonomy" id="2855610"/>
    <lineage>
        <taxon>Bacteria</taxon>
        <taxon>Bacteria division CSSED10-310</taxon>
    </lineage>
</organism>
<accession>A0ABV6Z5U0</accession>
<dbReference type="SMART" id="SM00966">
    <property type="entry name" value="SpoVT_AbrB"/>
    <property type="match status" value="1"/>
</dbReference>